<dbReference type="RefSeq" id="XP_001313977.1">
    <property type="nucleotide sequence ID" value="XM_001313972.1"/>
</dbReference>
<proteinExistence type="predicted"/>
<keyword evidence="2" id="KW-1185">Reference proteome</keyword>
<dbReference type="OrthoDB" id="5850907at2759"/>
<dbReference type="SMR" id="A2F1S5"/>
<dbReference type="VEuPathDB" id="TrichDB:TVAG_040300"/>
<reference evidence="1" key="2">
    <citation type="journal article" date="2007" name="Science">
        <title>Draft genome sequence of the sexually transmitted pathogen Trichomonas vaginalis.</title>
        <authorList>
            <person name="Carlton J.M."/>
            <person name="Hirt R.P."/>
            <person name="Silva J.C."/>
            <person name="Delcher A.L."/>
            <person name="Schatz M."/>
            <person name="Zhao Q."/>
            <person name="Wortman J.R."/>
            <person name="Bidwell S.L."/>
            <person name="Alsmark U.C.M."/>
            <person name="Besteiro S."/>
            <person name="Sicheritz-Ponten T."/>
            <person name="Noel C.J."/>
            <person name="Dacks J.B."/>
            <person name="Foster P.G."/>
            <person name="Simillion C."/>
            <person name="Van de Peer Y."/>
            <person name="Miranda-Saavedra D."/>
            <person name="Barton G.J."/>
            <person name="Westrop G.D."/>
            <person name="Mueller S."/>
            <person name="Dessi D."/>
            <person name="Fiori P.L."/>
            <person name="Ren Q."/>
            <person name="Paulsen I."/>
            <person name="Zhang H."/>
            <person name="Bastida-Corcuera F.D."/>
            <person name="Simoes-Barbosa A."/>
            <person name="Brown M.T."/>
            <person name="Hayes R.D."/>
            <person name="Mukherjee M."/>
            <person name="Okumura C.Y."/>
            <person name="Schneider R."/>
            <person name="Smith A.J."/>
            <person name="Vanacova S."/>
            <person name="Villalvazo M."/>
            <person name="Haas B.J."/>
            <person name="Pertea M."/>
            <person name="Feldblyum T.V."/>
            <person name="Utterback T.R."/>
            <person name="Shu C.L."/>
            <person name="Osoegawa K."/>
            <person name="de Jong P.J."/>
            <person name="Hrdy I."/>
            <person name="Horvathova L."/>
            <person name="Zubacova Z."/>
            <person name="Dolezal P."/>
            <person name="Malik S.B."/>
            <person name="Logsdon J.M. Jr."/>
            <person name="Henze K."/>
            <person name="Gupta A."/>
            <person name="Wang C.C."/>
            <person name="Dunne R.L."/>
            <person name="Upcroft J.A."/>
            <person name="Upcroft P."/>
            <person name="White O."/>
            <person name="Salzberg S.L."/>
            <person name="Tang P."/>
            <person name="Chiu C.-H."/>
            <person name="Lee Y.-S."/>
            <person name="Embley T.M."/>
            <person name="Coombs G.H."/>
            <person name="Mottram J.C."/>
            <person name="Tachezy J."/>
            <person name="Fraser-Liggett C.M."/>
            <person name="Johnson P.J."/>
        </authorList>
    </citation>
    <scope>NUCLEOTIDE SEQUENCE [LARGE SCALE GENOMIC DNA]</scope>
    <source>
        <strain evidence="1">G3</strain>
    </source>
</reference>
<dbReference type="PANTHER" id="PTHR33651:SF2">
    <property type="entry name" value="PI3K_PI4K CATALYTIC DOMAIN-CONTAINING PROTEIN"/>
    <property type="match status" value="1"/>
</dbReference>
<evidence type="ECO:0000313" key="2">
    <source>
        <dbReference type="Proteomes" id="UP000001542"/>
    </source>
</evidence>
<dbReference type="VEuPathDB" id="TrichDB:TVAGG3_0038160"/>
<dbReference type="PANTHER" id="PTHR33651">
    <property type="entry name" value="PROTEIN CBG06246"/>
    <property type="match status" value="1"/>
</dbReference>
<accession>A2F1S5</accession>
<name>A2F1S5_TRIV3</name>
<reference evidence="1" key="1">
    <citation type="submission" date="2006-10" db="EMBL/GenBank/DDBJ databases">
        <authorList>
            <person name="Amadeo P."/>
            <person name="Zhao Q."/>
            <person name="Wortman J."/>
            <person name="Fraser-Liggett C."/>
            <person name="Carlton J."/>
        </authorList>
    </citation>
    <scope>NUCLEOTIDE SEQUENCE</scope>
    <source>
        <strain evidence="1">G3</strain>
    </source>
</reference>
<dbReference type="KEGG" id="tva:4758947"/>
<dbReference type="EMBL" id="DS113577">
    <property type="protein sequence ID" value="EAY01125.1"/>
    <property type="molecule type" value="Genomic_DNA"/>
</dbReference>
<evidence type="ECO:0000313" key="1">
    <source>
        <dbReference type="EMBL" id="EAY01125.1"/>
    </source>
</evidence>
<organism evidence="1 2">
    <name type="scientific">Trichomonas vaginalis (strain ATCC PRA-98 / G3)</name>
    <dbReference type="NCBI Taxonomy" id="412133"/>
    <lineage>
        <taxon>Eukaryota</taxon>
        <taxon>Metamonada</taxon>
        <taxon>Parabasalia</taxon>
        <taxon>Trichomonadida</taxon>
        <taxon>Trichomonadidae</taxon>
        <taxon>Trichomonas</taxon>
    </lineage>
</organism>
<dbReference type="InParanoid" id="A2F1S5"/>
<dbReference type="Proteomes" id="UP000001542">
    <property type="component" value="Unassembled WGS sequence"/>
</dbReference>
<sequence>MGDLYNLSNTSNLSHTFQPRLEENKVNINYQDSSVILDQMNLNITHQEQLTSEILSTNDLEEKPKSNAVILMDLIKSCLRKDGEVLQFFEKFVYPRFIEEFKQYDNGRLNPFEVMKYFMESTFSIFFAKLIGNPEQETLNTKENFSSKTEFLISRTNPEELRNDCLTVLRTLSDFSFREPVYDDYGVNQEFLTRKAKFYFWISRKILQDQAIEQIPEFAEHLRTGVKSFDFDKVEIEFSDQYKAAAEIKKHGVEFGETLSLKEGEEIITRYYIKAFFGYPIENQENNWESLFLTDFIFDDNNRFPPAYYSLPKLREPFAYKILECFGMGPHVEFVINPYISRGFYIAKQDLTHGDQAFFELGKDVLHNTHDFDFYLFCAHHRFEKQKQESFNIDTTVLDIMIRIMNLYDINKGNIGFLLKGYGEDGWAHLWDNNIGIIPQIVDFVVPTINDESDRDLKERFLEGDLYIDYGEYSILQKVLQCESKEDKYYLGFKAIQRIQERLKNLIPVENPDCDQDADEFRLKVLLKQKADELKTLLLQRRNDLPILRNRTNAELIGFKFKSSSDEKSNEKKHITTIEDLFVNLDKYCKEIIHIYHTLKNIIIKGYHKYYDEE</sequence>
<gene>
    <name evidence="1" type="ORF">TVAG_040300</name>
</gene>
<dbReference type="AlphaFoldDB" id="A2F1S5"/>
<protein>
    <submittedName>
        <fullName evidence="1">Uncharacterized protein</fullName>
    </submittedName>
</protein>